<evidence type="ECO:0000256" key="6">
    <source>
        <dbReference type="ARBA" id="ARBA00022692"/>
    </source>
</evidence>
<dbReference type="Pfam" id="PF01061">
    <property type="entry name" value="ABC2_membrane"/>
    <property type="match status" value="1"/>
</dbReference>
<feature type="transmembrane region" description="Helical" evidence="11">
    <location>
        <begin position="163"/>
        <end position="181"/>
    </location>
</feature>
<keyword evidence="6 11" id="KW-0812">Transmembrane</keyword>
<dbReference type="GO" id="GO:0043190">
    <property type="term" value="C:ATP-binding cassette (ABC) transporter complex"/>
    <property type="evidence" value="ECO:0007669"/>
    <property type="project" value="InterPro"/>
</dbReference>
<dbReference type="EMBL" id="QDKM01000003">
    <property type="protein sequence ID" value="PVH29293.1"/>
    <property type="molecule type" value="Genomic_DNA"/>
</dbReference>
<keyword evidence="9" id="KW-0625">Polysaccharide transport</keyword>
<dbReference type="Proteomes" id="UP000245911">
    <property type="component" value="Unassembled WGS sequence"/>
</dbReference>
<reference evidence="13 14" key="1">
    <citation type="submission" date="2018-04" db="EMBL/GenBank/DDBJ databases">
        <title>Pararhodobacter oceanense sp. nov., isolated from marine intertidal sediment.</title>
        <authorList>
            <person name="Wang X.-L."/>
            <person name="Du Z.-J."/>
        </authorList>
    </citation>
    <scope>NUCLEOTIDE SEQUENCE [LARGE SCALE GENOMIC DNA]</scope>
    <source>
        <strain evidence="13 14">AM505</strain>
    </source>
</reference>
<evidence type="ECO:0000256" key="2">
    <source>
        <dbReference type="ARBA" id="ARBA00007783"/>
    </source>
</evidence>
<comment type="caution">
    <text evidence="13">The sequence shown here is derived from an EMBL/GenBank/DDBJ whole genome shotgun (WGS) entry which is preliminary data.</text>
</comment>
<dbReference type="AlphaFoldDB" id="A0A2T8HV27"/>
<evidence type="ECO:0000313" key="14">
    <source>
        <dbReference type="Proteomes" id="UP000245911"/>
    </source>
</evidence>
<feature type="transmembrane region" description="Helical" evidence="11">
    <location>
        <begin position="99"/>
        <end position="120"/>
    </location>
</feature>
<dbReference type="PRINTS" id="PR00164">
    <property type="entry name" value="ABC2TRNSPORT"/>
</dbReference>
<dbReference type="PANTHER" id="PTHR30413">
    <property type="entry name" value="INNER MEMBRANE TRANSPORT PERMEASE"/>
    <property type="match status" value="1"/>
</dbReference>
<name>A0A2T8HV27_9RHOB</name>
<proteinExistence type="inferred from homology"/>
<keyword evidence="10 11" id="KW-0472">Membrane</keyword>
<dbReference type="PANTHER" id="PTHR30413:SF10">
    <property type="entry name" value="CAPSULE POLYSACCHARIDE EXPORT INNER-MEMBRANE PROTEIN CTRC"/>
    <property type="match status" value="1"/>
</dbReference>
<dbReference type="InterPro" id="IPR000412">
    <property type="entry name" value="ABC_2_transport"/>
</dbReference>
<dbReference type="PROSITE" id="PS51012">
    <property type="entry name" value="ABC_TM2"/>
    <property type="match status" value="1"/>
</dbReference>
<keyword evidence="3 11" id="KW-0813">Transport</keyword>
<evidence type="ECO:0000313" key="13">
    <source>
        <dbReference type="EMBL" id="PVH29293.1"/>
    </source>
</evidence>
<accession>A0A2T8HV27</accession>
<evidence type="ECO:0000256" key="4">
    <source>
        <dbReference type="ARBA" id="ARBA00022475"/>
    </source>
</evidence>
<sequence>MIGALMLREMSTRFGRTPGGYIWAILQPLGAIIMLSVAFSLLMRSPQLGSSFIMFKATGLMLFQLFRVTSSMVGKSLTFSRALMAYPGVTWVDAVLARFLLNALVVVIATILILGGVVLFEDLNLLLDWPMIIGAVALTALLGFGFGVFNAFMFERFDVYENLWAILTAPLLITSGVIFLFDDLPAAAQEILWYNPLVHPVGMIRAGFYSVYQPQYISVVYALVAALLPLALGLLLLRRHHRELLIR</sequence>
<gene>
    <name evidence="13" type="ORF">DDE20_09790</name>
</gene>
<evidence type="ECO:0000256" key="3">
    <source>
        <dbReference type="ARBA" id="ARBA00022448"/>
    </source>
</evidence>
<keyword evidence="14" id="KW-1185">Reference proteome</keyword>
<dbReference type="InterPro" id="IPR047817">
    <property type="entry name" value="ABC2_TM_bact-type"/>
</dbReference>
<feature type="transmembrane region" description="Helical" evidence="11">
    <location>
        <begin position="48"/>
        <end position="66"/>
    </location>
</feature>
<feature type="transmembrane region" description="Helical" evidence="11">
    <location>
        <begin position="21"/>
        <end position="42"/>
    </location>
</feature>
<evidence type="ECO:0000259" key="12">
    <source>
        <dbReference type="PROSITE" id="PS51012"/>
    </source>
</evidence>
<dbReference type="GO" id="GO:0140359">
    <property type="term" value="F:ABC-type transporter activity"/>
    <property type="evidence" value="ECO:0007669"/>
    <property type="project" value="InterPro"/>
</dbReference>
<protein>
    <recommendedName>
        <fullName evidence="11">Transport permease protein</fullName>
    </recommendedName>
</protein>
<keyword evidence="5" id="KW-0762">Sugar transport</keyword>
<feature type="transmembrane region" description="Helical" evidence="11">
    <location>
        <begin position="132"/>
        <end position="151"/>
    </location>
</feature>
<evidence type="ECO:0000256" key="8">
    <source>
        <dbReference type="ARBA" id="ARBA00022989"/>
    </source>
</evidence>
<dbReference type="InterPro" id="IPR013525">
    <property type="entry name" value="ABC2_TM"/>
</dbReference>
<dbReference type="GO" id="GO:0015920">
    <property type="term" value="P:lipopolysaccharide transport"/>
    <property type="evidence" value="ECO:0007669"/>
    <property type="project" value="TreeGrafter"/>
</dbReference>
<evidence type="ECO:0000256" key="11">
    <source>
        <dbReference type="RuleBase" id="RU361157"/>
    </source>
</evidence>
<feature type="domain" description="ABC transmembrane type-2" evidence="12">
    <location>
        <begin position="19"/>
        <end position="240"/>
    </location>
</feature>
<keyword evidence="7" id="KW-0972">Capsule biogenesis/degradation</keyword>
<evidence type="ECO:0000256" key="1">
    <source>
        <dbReference type="ARBA" id="ARBA00004651"/>
    </source>
</evidence>
<evidence type="ECO:0000256" key="5">
    <source>
        <dbReference type="ARBA" id="ARBA00022597"/>
    </source>
</evidence>
<evidence type="ECO:0000256" key="7">
    <source>
        <dbReference type="ARBA" id="ARBA00022903"/>
    </source>
</evidence>
<dbReference type="GO" id="GO:0015774">
    <property type="term" value="P:polysaccharide transport"/>
    <property type="evidence" value="ECO:0007669"/>
    <property type="project" value="UniProtKB-KW"/>
</dbReference>
<comment type="subcellular location">
    <subcellularLocation>
        <location evidence="11">Cell inner membrane</location>
        <topology evidence="11">Multi-pass membrane protein</topology>
    </subcellularLocation>
    <subcellularLocation>
        <location evidence="1">Cell membrane</location>
        <topology evidence="1">Multi-pass membrane protein</topology>
    </subcellularLocation>
</comment>
<evidence type="ECO:0000256" key="9">
    <source>
        <dbReference type="ARBA" id="ARBA00023047"/>
    </source>
</evidence>
<feature type="transmembrane region" description="Helical" evidence="11">
    <location>
        <begin position="216"/>
        <end position="237"/>
    </location>
</feature>
<comment type="similarity">
    <text evidence="2 11">Belongs to the ABC-2 integral membrane protein family.</text>
</comment>
<organism evidence="13 14">
    <name type="scientific">Pararhodobacter oceanensis</name>
    <dbReference type="NCBI Taxonomy" id="2172121"/>
    <lineage>
        <taxon>Bacteria</taxon>
        <taxon>Pseudomonadati</taxon>
        <taxon>Pseudomonadota</taxon>
        <taxon>Alphaproteobacteria</taxon>
        <taxon>Rhodobacterales</taxon>
        <taxon>Paracoccaceae</taxon>
        <taxon>Pararhodobacter</taxon>
    </lineage>
</organism>
<keyword evidence="8 11" id="KW-1133">Transmembrane helix</keyword>
<evidence type="ECO:0000256" key="10">
    <source>
        <dbReference type="ARBA" id="ARBA00023136"/>
    </source>
</evidence>
<keyword evidence="4 11" id="KW-1003">Cell membrane</keyword>